<organism evidence="5 6">
    <name type="scientific">Paenibacillus plantarum</name>
    <dbReference type="NCBI Taxonomy" id="2654975"/>
    <lineage>
        <taxon>Bacteria</taxon>
        <taxon>Bacillati</taxon>
        <taxon>Bacillota</taxon>
        <taxon>Bacilli</taxon>
        <taxon>Bacillales</taxon>
        <taxon>Paenibacillaceae</taxon>
        <taxon>Paenibacillus</taxon>
    </lineage>
</organism>
<dbReference type="PIRSF" id="PIRSF006078">
    <property type="entry name" value="GlxK"/>
    <property type="match status" value="1"/>
</dbReference>
<dbReference type="Pfam" id="PF02595">
    <property type="entry name" value="Gly_kinase"/>
    <property type="match status" value="1"/>
</dbReference>
<evidence type="ECO:0000256" key="2">
    <source>
        <dbReference type="ARBA" id="ARBA00022679"/>
    </source>
</evidence>
<evidence type="ECO:0000256" key="1">
    <source>
        <dbReference type="ARBA" id="ARBA00006284"/>
    </source>
</evidence>
<dbReference type="InterPro" id="IPR018197">
    <property type="entry name" value="Glycerate_kinase_RE-like"/>
</dbReference>
<evidence type="ECO:0000256" key="4">
    <source>
        <dbReference type="PIRNR" id="PIRNR006078"/>
    </source>
</evidence>
<evidence type="ECO:0000313" key="5">
    <source>
        <dbReference type="EMBL" id="NOU67921.1"/>
    </source>
</evidence>
<dbReference type="SUPFAM" id="SSF110738">
    <property type="entry name" value="Glycerate kinase I"/>
    <property type="match status" value="1"/>
</dbReference>
<dbReference type="RefSeq" id="WP_171634994.1">
    <property type="nucleotide sequence ID" value="NZ_WHNY01000075.1"/>
</dbReference>
<dbReference type="GO" id="GO:0016301">
    <property type="term" value="F:kinase activity"/>
    <property type="evidence" value="ECO:0007669"/>
    <property type="project" value="UniProtKB-KW"/>
</dbReference>
<dbReference type="InterPro" id="IPR018193">
    <property type="entry name" value="Glyc_kinase_flavodox-like_fold"/>
</dbReference>
<proteinExistence type="inferred from homology"/>
<gene>
    <name evidence="5" type="ORF">GC096_28240</name>
</gene>
<keyword evidence="2 4" id="KW-0808">Transferase</keyword>
<protein>
    <submittedName>
        <fullName evidence="5">Glycerate kinase</fullName>
        <ecNumber evidence="5">2.7.1.-</ecNumber>
    </submittedName>
</protein>
<sequence>MNIVIAPDSFKGSLTSFEVCRIMQQSIEGEMEGVTIVNVPMADGGEGTVDAIVAAAGGRLIQVNVSGPLGNRIEAMIGVVPQGDEVVAVLETAAMCGLTLIPVTDRNPLLTTTRGLGEAVLAALDLGYRRFVIGLGGSATNDGGMGMLTALGGAFYDSDGQRLEGFGRDLPRVVSVDFTGLDARLADCDITIASDVTNPLLGPHGASHVFGPQKGATPEQVSQLDSSLRSYAQIVEASLRYRGSGEQDAPSASNAPGAGAAGGLGFALIMLGGRLCSGARVIGQLAGLPAKIAAADWVLTGEGQSDGQTLLGKLPMYVSQQAAAAGKPVVLISGSLGPGSEALHEHFTGCFATLQAPASLEVCIRDATRNLSCVTRSVMRLIRRTKPIPSVTTNDLYKGGQFL</sequence>
<dbReference type="InterPro" id="IPR004381">
    <property type="entry name" value="Glycerate_kinase"/>
</dbReference>
<dbReference type="Proteomes" id="UP000653578">
    <property type="component" value="Unassembled WGS sequence"/>
</dbReference>
<dbReference type="Gene3D" id="3.90.1510.10">
    <property type="entry name" value="Glycerate kinase, domain 2"/>
    <property type="match status" value="1"/>
</dbReference>
<dbReference type="EC" id="2.7.1.-" evidence="5"/>
<keyword evidence="3 4" id="KW-0418">Kinase</keyword>
<dbReference type="EMBL" id="WHNY01000075">
    <property type="protein sequence ID" value="NOU67921.1"/>
    <property type="molecule type" value="Genomic_DNA"/>
</dbReference>
<keyword evidence="6" id="KW-1185">Reference proteome</keyword>
<dbReference type="PANTHER" id="PTHR21599">
    <property type="entry name" value="GLYCERATE KINASE"/>
    <property type="match status" value="1"/>
</dbReference>
<name>A0ABX1XIV1_9BACL</name>
<comment type="similarity">
    <text evidence="1 4">Belongs to the glycerate kinase type-1 family.</text>
</comment>
<evidence type="ECO:0000256" key="3">
    <source>
        <dbReference type="ARBA" id="ARBA00022777"/>
    </source>
</evidence>
<dbReference type="InterPro" id="IPR036129">
    <property type="entry name" value="Glycerate_kinase_sf"/>
</dbReference>
<reference evidence="5 6" key="1">
    <citation type="submission" date="2019-10" db="EMBL/GenBank/DDBJ databases">
        <title>Description of Paenibacillus humi sp. nov.</title>
        <authorList>
            <person name="Carlier A."/>
            <person name="Qi S."/>
        </authorList>
    </citation>
    <scope>NUCLEOTIDE SEQUENCE [LARGE SCALE GENOMIC DNA]</scope>
    <source>
        <strain evidence="5 6">LMG 31461</strain>
    </source>
</reference>
<dbReference type="Gene3D" id="3.40.50.10350">
    <property type="entry name" value="Glycerate kinase, domain 1"/>
    <property type="match status" value="1"/>
</dbReference>
<dbReference type="PANTHER" id="PTHR21599:SF0">
    <property type="entry name" value="GLYCERATE KINASE"/>
    <property type="match status" value="1"/>
</dbReference>
<dbReference type="NCBIfam" id="TIGR00045">
    <property type="entry name" value="glycerate kinase"/>
    <property type="match status" value="1"/>
</dbReference>
<comment type="caution">
    <text evidence="5">The sequence shown here is derived from an EMBL/GenBank/DDBJ whole genome shotgun (WGS) entry which is preliminary data.</text>
</comment>
<evidence type="ECO:0000313" key="6">
    <source>
        <dbReference type="Proteomes" id="UP000653578"/>
    </source>
</evidence>
<accession>A0ABX1XIV1</accession>